<dbReference type="Gene3D" id="3.40.50.880">
    <property type="match status" value="1"/>
</dbReference>
<feature type="domain" description="Glutamine amidotransferase" evidence="2">
    <location>
        <begin position="3"/>
        <end position="183"/>
    </location>
</feature>
<dbReference type="RefSeq" id="WP_058265118.1">
    <property type="nucleotide sequence ID" value="NZ_FMYN01000002.1"/>
</dbReference>
<name>A0A0V8GG54_9BACL</name>
<dbReference type="GO" id="GO:0004049">
    <property type="term" value="F:anthranilate synthase activity"/>
    <property type="evidence" value="ECO:0007669"/>
    <property type="project" value="TreeGrafter"/>
</dbReference>
<dbReference type="OrthoDB" id="9804328at2"/>
<dbReference type="NCBIfam" id="TIGR00566">
    <property type="entry name" value="trpG_papA"/>
    <property type="match status" value="1"/>
</dbReference>
<dbReference type="SUPFAM" id="SSF52317">
    <property type="entry name" value="Class I glutamine amidotransferase-like"/>
    <property type="match status" value="1"/>
</dbReference>
<dbReference type="AlphaFoldDB" id="A0A0V8GG54"/>
<dbReference type="FunFam" id="3.40.50.880:FF:000003">
    <property type="entry name" value="Anthranilate synthase component II"/>
    <property type="match status" value="1"/>
</dbReference>
<evidence type="ECO:0000313" key="4">
    <source>
        <dbReference type="Proteomes" id="UP000053797"/>
    </source>
</evidence>
<dbReference type="Pfam" id="PF00117">
    <property type="entry name" value="GATase"/>
    <property type="match status" value="1"/>
</dbReference>
<dbReference type="GO" id="GO:0005829">
    <property type="term" value="C:cytosol"/>
    <property type="evidence" value="ECO:0007669"/>
    <property type="project" value="TreeGrafter"/>
</dbReference>
<dbReference type="PRINTS" id="PR00097">
    <property type="entry name" value="ANTSNTHASEII"/>
</dbReference>
<dbReference type="PRINTS" id="PR00099">
    <property type="entry name" value="CPSGATASE"/>
</dbReference>
<evidence type="ECO:0000313" key="3">
    <source>
        <dbReference type="EMBL" id="KSU49244.1"/>
    </source>
</evidence>
<dbReference type="PROSITE" id="PS51273">
    <property type="entry name" value="GATASE_TYPE_1"/>
    <property type="match status" value="1"/>
</dbReference>
<comment type="caution">
    <text evidence="3">The sequence shown here is derived from an EMBL/GenBank/DDBJ whole genome shotgun (WGS) entry which is preliminary data.</text>
</comment>
<gene>
    <name evidence="3" type="ORF">AS033_07700</name>
</gene>
<sequence>MIVLIDNYDSFTYNLYQYASVYTDVHVIRNDAVSIEELREMKPNGIILSPGPGRPADAGICIDLIRQLSGQVPILGVCLGHQAIGEAFGGNVVEAPVIMHGKTSMIRQSGQLFDDMTETLEVMRYHSLIVARNDLPTELVITAETDDRTIMALEHRTHPTFGIQFHPESVGTPQGQQMIKRFIELTKE</sequence>
<evidence type="ECO:0000256" key="1">
    <source>
        <dbReference type="ARBA" id="ARBA00022962"/>
    </source>
</evidence>
<accession>A0A0V8GG54</accession>
<dbReference type="InterPro" id="IPR050472">
    <property type="entry name" value="Anth_synth/Amidotransfase"/>
</dbReference>
<dbReference type="PANTHER" id="PTHR43418">
    <property type="entry name" value="MULTIFUNCTIONAL TRYPTOPHAN BIOSYNTHESIS PROTEIN-RELATED"/>
    <property type="match status" value="1"/>
</dbReference>
<dbReference type="GO" id="GO:0000162">
    <property type="term" value="P:L-tryptophan biosynthetic process"/>
    <property type="evidence" value="ECO:0007669"/>
    <property type="project" value="TreeGrafter"/>
</dbReference>
<dbReference type="PANTHER" id="PTHR43418:SF8">
    <property type="entry name" value="SYNTHASE COMPONENT II, PUTATIVE-RELATED"/>
    <property type="match status" value="1"/>
</dbReference>
<dbReference type="Proteomes" id="UP000053797">
    <property type="component" value="Unassembled WGS sequence"/>
</dbReference>
<reference evidence="3 4" key="1">
    <citation type="journal article" date="2015" name="Int. J. Syst. Evol. Microbiol.">
        <title>Exiguobacterium enclense sp. nov., isolated from sediment.</title>
        <authorList>
            <person name="Dastager S.G."/>
            <person name="Mawlankar R."/>
            <person name="Sonalkar V.V."/>
            <person name="Thorat M.N."/>
            <person name="Mual P."/>
            <person name="Verma A."/>
            <person name="Krishnamurthi S."/>
            <person name="Tang S.K."/>
            <person name="Li W.J."/>
        </authorList>
    </citation>
    <scope>NUCLEOTIDE SEQUENCE [LARGE SCALE GENOMIC DNA]</scope>
    <source>
        <strain evidence="3 4">NIO-1109</strain>
    </source>
</reference>
<dbReference type="PRINTS" id="PR00096">
    <property type="entry name" value="GATASE"/>
</dbReference>
<evidence type="ECO:0000259" key="2">
    <source>
        <dbReference type="Pfam" id="PF00117"/>
    </source>
</evidence>
<dbReference type="CDD" id="cd01743">
    <property type="entry name" value="GATase1_Anthranilate_Synthase"/>
    <property type="match status" value="1"/>
</dbReference>
<dbReference type="InterPro" id="IPR017926">
    <property type="entry name" value="GATASE"/>
</dbReference>
<keyword evidence="1" id="KW-0315">Glutamine amidotransferase</keyword>
<proteinExistence type="predicted"/>
<organism evidence="3 4">
    <name type="scientific">Exiguobacterium indicum</name>
    <dbReference type="NCBI Taxonomy" id="296995"/>
    <lineage>
        <taxon>Bacteria</taxon>
        <taxon>Bacillati</taxon>
        <taxon>Bacillota</taxon>
        <taxon>Bacilli</taxon>
        <taxon>Bacillales</taxon>
        <taxon>Bacillales Family XII. Incertae Sedis</taxon>
        <taxon>Exiguobacterium</taxon>
    </lineage>
</organism>
<dbReference type="InterPro" id="IPR006221">
    <property type="entry name" value="TrpG/PapA_dom"/>
</dbReference>
<dbReference type="InterPro" id="IPR029062">
    <property type="entry name" value="Class_I_gatase-like"/>
</dbReference>
<protein>
    <submittedName>
        <fullName evidence="3">Anthranilate synthase subunit II</fullName>
    </submittedName>
</protein>
<dbReference type="EMBL" id="LNQL01000002">
    <property type="protein sequence ID" value="KSU49244.1"/>
    <property type="molecule type" value="Genomic_DNA"/>
</dbReference>